<evidence type="ECO:0000313" key="3">
    <source>
        <dbReference type="Proteomes" id="UP000325440"/>
    </source>
</evidence>
<proteinExistence type="predicted"/>
<organism evidence="2 3">
    <name type="scientific">Cinara cedri</name>
    <dbReference type="NCBI Taxonomy" id="506608"/>
    <lineage>
        <taxon>Eukaryota</taxon>
        <taxon>Metazoa</taxon>
        <taxon>Ecdysozoa</taxon>
        <taxon>Arthropoda</taxon>
        <taxon>Hexapoda</taxon>
        <taxon>Insecta</taxon>
        <taxon>Pterygota</taxon>
        <taxon>Neoptera</taxon>
        <taxon>Paraneoptera</taxon>
        <taxon>Hemiptera</taxon>
        <taxon>Sternorrhyncha</taxon>
        <taxon>Aphidomorpha</taxon>
        <taxon>Aphidoidea</taxon>
        <taxon>Aphididae</taxon>
        <taxon>Lachninae</taxon>
        <taxon>Cinara</taxon>
    </lineage>
</organism>
<accession>A0A5E4M547</accession>
<evidence type="ECO:0000256" key="1">
    <source>
        <dbReference type="SAM" id="MobiDB-lite"/>
    </source>
</evidence>
<name>A0A5E4M547_9HEMI</name>
<evidence type="ECO:0000313" key="2">
    <source>
        <dbReference type="EMBL" id="VVC26440.1"/>
    </source>
</evidence>
<dbReference type="EMBL" id="CABPRJ010000033">
    <property type="protein sequence ID" value="VVC26440.1"/>
    <property type="molecule type" value="Genomic_DNA"/>
</dbReference>
<feature type="compositionally biased region" description="Basic and acidic residues" evidence="1">
    <location>
        <begin position="24"/>
        <end position="35"/>
    </location>
</feature>
<keyword evidence="3" id="KW-1185">Reference proteome</keyword>
<dbReference type="AlphaFoldDB" id="A0A5E4M547"/>
<gene>
    <name evidence="2" type="ORF">CINCED_3A009307</name>
</gene>
<reference evidence="2 3" key="1">
    <citation type="submission" date="2019-08" db="EMBL/GenBank/DDBJ databases">
        <authorList>
            <person name="Alioto T."/>
            <person name="Alioto T."/>
            <person name="Gomez Garrido J."/>
        </authorList>
    </citation>
    <scope>NUCLEOTIDE SEQUENCE [LARGE SCALE GENOMIC DNA]</scope>
</reference>
<dbReference type="Proteomes" id="UP000325440">
    <property type="component" value="Unassembled WGS sequence"/>
</dbReference>
<feature type="compositionally biased region" description="Basic and acidic residues" evidence="1">
    <location>
        <begin position="46"/>
        <end position="58"/>
    </location>
</feature>
<sequence length="107" mass="11400">MTVVVENAYDVAILTGCTYTACDPRARSEGSHENVHGTTLTTNGPGEKRATTETGRGVDEIALTGARPCPRDSEVRHRSKVAGAVTAVPTARTALHKIQQDARAREN</sequence>
<feature type="region of interest" description="Disordered" evidence="1">
    <location>
        <begin position="24"/>
        <end position="58"/>
    </location>
</feature>
<protein>
    <submittedName>
        <fullName evidence="2">Uncharacterized protein</fullName>
    </submittedName>
</protein>